<proteinExistence type="predicted"/>
<reference evidence="4" key="1">
    <citation type="submission" date="2015-07" db="EMBL/GenBank/DDBJ databases">
        <title>Nocardia seriolae U-1 whole genome shotgun sequence.</title>
        <authorList>
            <person name="Imajoh M."/>
            <person name="Fukumoto Y."/>
            <person name="Sukeda M."/>
            <person name="Yamane J."/>
            <person name="Yamasaki K."/>
            <person name="Shimizu M."/>
            <person name="Ohnishi K."/>
            <person name="Oshima S."/>
        </authorList>
    </citation>
    <scope>NUCLEOTIDE SEQUENCE [LARGE SCALE GENOMIC DNA]</scope>
    <source>
        <strain evidence="4">U-1</strain>
    </source>
</reference>
<dbReference type="EMBL" id="CP017839">
    <property type="protein sequence ID" value="APB01558.1"/>
    <property type="molecule type" value="Genomic_DNA"/>
</dbReference>
<keyword evidence="4" id="KW-1185">Reference proteome</keyword>
<dbReference type="KEGG" id="nsr:NS506_07538"/>
<feature type="region of interest" description="Disordered" evidence="1">
    <location>
        <begin position="136"/>
        <end position="155"/>
    </location>
</feature>
<reference evidence="3 4" key="2">
    <citation type="journal article" date="2016" name="Genome Announc.">
        <title>Draft Genome Sequence of Erythromycin- and Oxytetracycline-Sensitive Nocardia seriolae Strain U-1 (NBRC 110359).</title>
        <authorList>
            <person name="Imajoh M."/>
            <person name="Sukeda M."/>
            <person name="Shimizu M."/>
            <person name="Yamane J."/>
            <person name="Ohnishi K."/>
            <person name="Oshima S."/>
        </authorList>
    </citation>
    <scope>NUCLEOTIDE SEQUENCE [LARGE SCALE GENOMIC DNA]</scope>
    <source>
        <strain evidence="3 4">U-1</strain>
    </source>
</reference>
<accession>A0ABC9Z0H4</accession>
<dbReference type="AlphaFoldDB" id="A0ABC9Z0H4"/>
<gene>
    <name evidence="2" type="ORF">NS506_07538</name>
    <name evidence="3" type="ORF">NSK11_contig00108-0020</name>
</gene>
<name>A0ABC9Z0H4_9NOCA</name>
<protein>
    <recommendedName>
        <fullName evidence="6">DUF3168 domain-containing protein</fullName>
    </recommendedName>
</protein>
<evidence type="ECO:0000313" key="2">
    <source>
        <dbReference type="EMBL" id="APB01558.1"/>
    </source>
</evidence>
<organism evidence="3 4">
    <name type="scientific">Nocardia seriolae</name>
    <dbReference type="NCBI Taxonomy" id="37332"/>
    <lineage>
        <taxon>Bacteria</taxon>
        <taxon>Bacillati</taxon>
        <taxon>Actinomycetota</taxon>
        <taxon>Actinomycetes</taxon>
        <taxon>Mycobacteriales</taxon>
        <taxon>Nocardiaceae</taxon>
        <taxon>Nocardia</taxon>
    </lineage>
</organism>
<dbReference type="EMBL" id="BBYQ01000108">
    <property type="protein sequence ID" value="GAP31257.1"/>
    <property type="molecule type" value="Genomic_DNA"/>
</dbReference>
<reference evidence="2 5" key="3">
    <citation type="submission" date="2016-10" db="EMBL/GenBank/DDBJ databases">
        <title>Genome sequence of Nocardia seriolae strain EM150506, isolated from Anguila japonica.</title>
        <authorList>
            <person name="Han H.-J."/>
        </authorList>
    </citation>
    <scope>NUCLEOTIDE SEQUENCE [LARGE SCALE GENOMIC DNA]</scope>
    <source>
        <strain evidence="2 5">EM150506</strain>
    </source>
</reference>
<evidence type="ECO:0008006" key="6">
    <source>
        <dbReference type="Google" id="ProtNLM"/>
    </source>
</evidence>
<evidence type="ECO:0000313" key="4">
    <source>
        <dbReference type="Proteomes" id="UP000037179"/>
    </source>
</evidence>
<dbReference type="RefSeq" id="WP_036548897.1">
    <property type="nucleotide sequence ID" value="NZ_AP028459.1"/>
</dbReference>
<evidence type="ECO:0000313" key="5">
    <source>
        <dbReference type="Proteomes" id="UP000180166"/>
    </source>
</evidence>
<sequence length="155" mass="16858">MPTATTRAAARAQLLHHFEATLRALPAEVGLALRHPDLPKAVFHSGVDLSWDGNDPDNPLRFLDIRYWVVGAAPAESDRYFDLVLRAWAEQGWSADEEPDAVPRLGYTRTPDGFGFSLTQSLSGYLSLAGTTPPFDLDSDAGEPLPALIEHPPAP</sequence>
<evidence type="ECO:0000256" key="1">
    <source>
        <dbReference type="SAM" id="MobiDB-lite"/>
    </source>
</evidence>
<dbReference type="Proteomes" id="UP000180166">
    <property type="component" value="Chromosome"/>
</dbReference>
<dbReference type="Proteomes" id="UP000037179">
    <property type="component" value="Unassembled WGS sequence"/>
</dbReference>
<dbReference type="GeneID" id="93372522"/>
<evidence type="ECO:0000313" key="3">
    <source>
        <dbReference type="EMBL" id="GAP31257.1"/>
    </source>
</evidence>